<evidence type="ECO:0000256" key="6">
    <source>
        <dbReference type="ARBA" id="ARBA00023136"/>
    </source>
</evidence>
<comment type="function">
    <text evidence="7">Catalyzes the transfer of the diacylglyceryl group from phosphatidylglycerol to the sulfhydryl group of the N-terminal cysteine of a prolipoprotein, the first step in the formation of mature lipoproteins.</text>
</comment>
<evidence type="ECO:0000256" key="4">
    <source>
        <dbReference type="ARBA" id="ARBA00022692"/>
    </source>
</evidence>
<keyword evidence="5 7" id="KW-1133">Transmembrane helix</keyword>
<evidence type="ECO:0000256" key="7">
    <source>
        <dbReference type="HAMAP-Rule" id="MF_01147"/>
    </source>
</evidence>
<gene>
    <name evidence="7 9" type="primary">lgt</name>
    <name evidence="9" type="ORF">NCTC11923_01776</name>
</gene>
<keyword evidence="2 7" id="KW-1003">Cell membrane</keyword>
<dbReference type="EMBL" id="LR134363">
    <property type="protein sequence ID" value="VEG75123.1"/>
    <property type="molecule type" value="Genomic_DNA"/>
</dbReference>
<protein>
    <recommendedName>
        <fullName evidence="7">Phosphatidylglycerol--prolipoprotein diacylglyceryl transferase</fullName>
        <ecNumber evidence="7">2.5.1.145</ecNumber>
    </recommendedName>
</protein>
<accession>A0A448KDX2</accession>
<proteinExistence type="inferred from homology"/>
<dbReference type="EC" id="2.5.1.145" evidence="7"/>
<comment type="catalytic activity">
    <reaction evidence="7">
        <text>L-cysteinyl-[prolipoprotein] + a 1,2-diacyl-sn-glycero-3-phospho-(1'-sn-glycerol) = an S-1,2-diacyl-sn-glyceryl-L-cysteinyl-[prolipoprotein] + sn-glycerol 1-phosphate + H(+)</text>
        <dbReference type="Rhea" id="RHEA:56712"/>
        <dbReference type="Rhea" id="RHEA-COMP:14679"/>
        <dbReference type="Rhea" id="RHEA-COMP:14680"/>
        <dbReference type="ChEBI" id="CHEBI:15378"/>
        <dbReference type="ChEBI" id="CHEBI:29950"/>
        <dbReference type="ChEBI" id="CHEBI:57685"/>
        <dbReference type="ChEBI" id="CHEBI:64716"/>
        <dbReference type="ChEBI" id="CHEBI:140658"/>
        <dbReference type="EC" id="2.5.1.145"/>
    </reaction>
</comment>
<dbReference type="HAMAP" id="MF_01147">
    <property type="entry name" value="Lgt"/>
    <property type="match status" value="1"/>
</dbReference>
<keyword evidence="6 7" id="KW-0472">Membrane</keyword>
<evidence type="ECO:0000256" key="8">
    <source>
        <dbReference type="SAM" id="MobiDB-lite"/>
    </source>
</evidence>
<evidence type="ECO:0000256" key="3">
    <source>
        <dbReference type="ARBA" id="ARBA00022679"/>
    </source>
</evidence>
<comment type="similarity">
    <text evidence="1 7">Belongs to the Lgt family.</text>
</comment>
<dbReference type="Pfam" id="PF01790">
    <property type="entry name" value="LGT"/>
    <property type="match status" value="1"/>
</dbReference>
<feature type="transmembrane region" description="Helical" evidence="7">
    <location>
        <begin position="109"/>
        <end position="131"/>
    </location>
</feature>
<dbReference type="PANTHER" id="PTHR30589:SF0">
    <property type="entry name" value="PHOSPHATIDYLGLYCEROL--PROLIPOPROTEIN DIACYLGLYCERYL TRANSFERASE"/>
    <property type="match status" value="1"/>
</dbReference>
<dbReference type="GO" id="GO:0008961">
    <property type="term" value="F:phosphatidylglycerol-prolipoprotein diacylglyceryl transferase activity"/>
    <property type="evidence" value="ECO:0007669"/>
    <property type="project" value="UniProtKB-UniRule"/>
</dbReference>
<reference evidence="9 10" key="1">
    <citation type="submission" date="2018-12" db="EMBL/GenBank/DDBJ databases">
        <authorList>
            <consortium name="Pathogen Informatics"/>
        </authorList>
    </citation>
    <scope>NUCLEOTIDE SEQUENCE [LARGE SCALE GENOMIC DNA]</scope>
    <source>
        <strain evidence="9 10">NCTC11923</strain>
    </source>
</reference>
<dbReference type="GO" id="GO:0042158">
    <property type="term" value="P:lipoprotein biosynthetic process"/>
    <property type="evidence" value="ECO:0007669"/>
    <property type="project" value="UniProtKB-UniRule"/>
</dbReference>
<evidence type="ECO:0000256" key="5">
    <source>
        <dbReference type="ARBA" id="ARBA00022989"/>
    </source>
</evidence>
<dbReference type="KEGG" id="asla:NCTC11923_01776"/>
<dbReference type="STRING" id="1278298.GCA_000428685_00785"/>
<dbReference type="NCBIfam" id="TIGR00544">
    <property type="entry name" value="lgt"/>
    <property type="match status" value="1"/>
</dbReference>
<name>A0A448KDX2_9ACTO</name>
<organism evidence="9 10">
    <name type="scientific">Actinomyces slackii</name>
    <dbReference type="NCBI Taxonomy" id="52774"/>
    <lineage>
        <taxon>Bacteria</taxon>
        <taxon>Bacillati</taxon>
        <taxon>Actinomycetota</taxon>
        <taxon>Actinomycetes</taxon>
        <taxon>Actinomycetales</taxon>
        <taxon>Actinomycetaceae</taxon>
        <taxon>Actinomyces</taxon>
    </lineage>
</organism>
<keyword evidence="10" id="KW-1185">Reference proteome</keyword>
<comment type="pathway">
    <text evidence="7">Protein modification; lipoprotein biosynthesis (diacylglyceryl transfer).</text>
</comment>
<evidence type="ECO:0000256" key="1">
    <source>
        <dbReference type="ARBA" id="ARBA00007150"/>
    </source>
</evidence>
<feature type="transmembrane region" description="Helical" evidence="7">
    <location>
        <begin position="227"/>
        <end position="245"/>
    </location>
</feature>
<feature type="transmembrane region" description="Helical" evidence="7">
    <location>
        <begin position="68"/>
        <end position="89"/>
    </location>
</feature>
<keyword evidence="3 7" id="KW-0808">Transferase</keyword>
<comment type="subcellular location">
    <subcellularLocation>
        <location evidence="7">Cell membrane</location>
        <topology evidence="7">Multi-pass membrane protein</topology>
    </subcellularLocation>
</comment>
<keyword evidence="9" id="KW-0328">Glycosyltransferase</keyword>
<dbReference type="RefSeq" id="WP_232012001.1">
    <property type="nucleotide sequence ID" value="NZ_CBCRWE010000006.1"/>
</dbReference>
<evidence type="ECO:0000256" key="2">
    <source>
        <dbReference type="ARBA" id="ARBA00022475"/>
    </source>
</evidence>
<keyword evidence="9" id="KW-0449">Lipoprotein</keyword>
<feature type="binding site" evidence="7">
    <location>
        <position position="157"/>
    </location>
    <ligand>
        <name>a 1,2-diacyl-sn-glycero-3-phospho-(1'-sn-glycerol)</name>
        <dbReference type="ChEBI" id="CHEBI:64716"/>
    </ligand>
</feature>
<keyword evidence="4 7" id="KW-0812">Transmembrane</keyword>
<evidence type="ECO:0000313" key="10">
    <source>
        <dbReference type="Proteomes" id="UP000276899"/>
    </source>
</evidence>
<feature type="transmembrane region" description="Helical" evidence="7">
    <location>
        <begin position="257"/>
        <end position="279"/>
    </location>
</feature>
<feature type="region of interest" description="Disordered" evidence="8">
    <location>
        <begin position="290"/>
        <end position="325"/>
    </location>
</feature>
<dbReference type="Proteomes" id="UP000276899">
    <property type="component" value="Chromosome"/>
</dbReference>
<dbReference type="PANTHER" id="PTHR30589">
    <property type="entry name" value="PROLIPOPROTEIN DIACYLGLYCERYL TRANSFERASE"/>
    <property type="match status" value="1"/>
</dbReference>
<feature type="transmembrane region" description="Helical" evidence="7">
    <location>
        <begin position="39"/>
        <end position="56"/>
    </location>
</feature>
<sequence length="325" mass="34863">MLVTLPTTLPTALPTALPPASLPSPSTGVWYLGPVPIRAYALCILTGVFVAVWWAGRRYERRGGNKEIIQDVAIIAVPAGIVGARIYHVLSSPDAYFGPQGDPALIPQIWNGGLGIWGGIAAGVGAAAWYIRRRGLRFAPLADAVAPALLVAQAIGRLGNWFNQELFGGPTTLPWGLEIDAQHIPAGYAPGTLFHPTFLYEALWNLAGAAFLVWLGRRLLANGGVTGGRLLWAYLMVYTAGRVWIEYLRVDEAQIVAGLRLNVWTSVIVFTAGLIGFIISSRRALSDAVHRDSDHSAAPSRESQGEDAEIAPKPSAESLAQNETR</sequence>
<evidence type="ECO:0000313" key="9">
    <source>
        <dbReference type="EMBL" id="VEG75123.1"/>
    </source>
</evidence>
<dbReference type="PROSITE" id="PS01311">
    <property type="entry name" value="LGT"/>
    <property type="match status" value="1"/>
</dbReference>
<dbReference type="AlphaFoldDB" id="A0A448KDX2"/>
<dbReference type="InterPro" id="IPR001640">
    <property type="entry name" value="Lgt"/>
</dbReference>
<dbReference type="UniPathway" id="UPA00664"/>
<dbReference type="GO" id="GO:0005886">
    <property type="term" value="C:plasma membrane"/>
    <property type="evidence" value="ECO:0007669"/>
    <property type="project" value="UniProtKB-SubCell"/>
</dbReference>